<gene>
    <name evidence="9" type="ORF">THOM_2423</name>
</gene>
<dbReference type="HOGENOM" id="CLU_034494_0_0_1"/>
<keyword evidence="4 7" id="KW-1133">Transmembrane helix</keyword>
<dbReference type="GO" id="GO:0005886">
    <property type="term" value="C:plasma membrane"/>
    <property type="evidence" value="ECO:0007669"/>
    <property type="project" value="TreeGrafter"/>
</dbReference>
<evidence type="ECO:0000256" key="6">
    <source>
        <dbReference type="ARBA" id="ARBA00023180"/>
    </source>
</evidence>
<evidence type="ECO:0000256" key="2">
    <source>
        <dbReference type="ARBA" id="ARBA00006496"/>
    </source>
</evidence>
<evidence type="ECO:0000313" key="10">
    <source>
        <dbReference type="Proteomes" id="UP000011185"/>
    </source>
</evidence>
<dbReference type="PANTHER" id="PTHR13412:SF0">
    <property type="entry name" value="T-CELL IMMUNOMODULATORY PROTEIN"/>
    <property type="match status" value="1"/>
</dbReference>
<feature type="transmembrane region" description="Helical" evidence="7">
    <location>
        <begin position="525"/>
        <end position="551"/>
    </location>
</feature>
<evidence type="ECO:0000256" key="1">
    <source>
        <dbReference type="ARBA" id="ARBA00004479"/>
    </source>
</evidence>
<dbReference type="AlphaFoldDB" id="L7JT87"/>
<comment type="subcellular location">
    <subcellularLocation>
        <location evidence="1">Membrane</location>
        <topology evidence="1">Single-pass type I membrane protein</topology>
    </subcellularLocation>
</comment>
<evidence type="ECO:0000313" key="9">
    <source>
        <dbReference type="EMBL" id="ELQ74639.1"/>
    </source>
</evidence>
<dbReference type="PANTHER" id="PTHR13412">
    <property type="entry name" value="T-CELL IMMUNOMODULATORY PROTEIN HOMOLOG"/>
    <property type="match status" value="1"/>
</dbReference>
<dbReference type="Proteomes" id="UP000011185">
    <property type="component" value="Unassembled WGS sequence"/>
</dbReference>
<evidence type="ECO:0000256" key="5">
    <source>
        <dbReference type="ARBA" id="ARBA00023136"/>
    </source>
</evidence>
<evidence type="ECO:0000256" key="3">
    <source>
        <dbReference type="ARBA" id="ARBA00022692"/>
    </source>
</evidence>
<dbReference type="InterPro" id="IPR024881">
    <property type="entry name" value="Tip"/>
</dbReference>
<dbReference type="OMA" id="DHTSAYV"/>
<reference evidence="9 10" key="1">
    <citation type="journal article" date="2012" name="PLoS Pathog.">
        <title>The genome of the obligate intracellular parasite Trachipleistophora hominis: new insights into microsporidian genome dynamics and reductive evolution.</title>
        <authorList>
            <person name="Heinz E."/>
            <person name="Williams T.A."/>
            <person name="Nakjang S."/>
            <person name="Noel C.J."/>
            <person name="Swan D.C."/>
            <person name="Goldberg A.V."/>
            <person name="Harris S.R."/>
            <person name="Weinmaier T."/>
            <person name="Markert S."/>
            <person name="Becher D."/>
            <person name="Bernhardt J."/>
            <person name="Dagan T."/>
            <person name="Hacker C."/>
            <person name="Lucocq J.M."/>
            <person name="Schweder T."/>
            <person name="Rattei T."/>
            <person name="Hall N."/>
            <person name="Hirt R.P."/>
            <person name="Embley T.M."/>
        </authorList>
    </citation>
    <scope>NUCLEOTIDE SEQUENCE [LARGE SCALE GENOMIC DNA]</scope>
</reference>
<dbReference type="VEuPathDB" id="MicrosporidiaDB:THOM_2423"/>
<dbReference type="EMBL" id="JH994033">
    <property type="protein sequence ID" value="ELQ74639.1"/>
    <property type="molecule type" value="Genomic_DNA"/>
</dbReference>
<feature type="domain" description="T-cell immunomodulatory protein TIP C2" evidence="8">
    <location>
        <begin position="447"/>
        <end position="509"/>
    </location>
</feature>
<evidence type="ECO:0000256" key="7">
    <source>
        <dbReference type="SAM" id="Phobius"/>
    </source>
</evidence>
<comment type="similarity">
    <text evidence="2">Belongs to the TIP family.</text>
</comment>
<name>L7JT87_TRAHO</name>
<evidence type="ECO:0000259" key="8">
    <source>
        <dbReference type="Pfam" id="PF23122"/>
    </source>
</evidence>
<proteinExistence type="inferred from homology"/>
<dbReference type="SUPFAM" id="SSF69318">
    <property type="entry name" value="Integrin alpha N-terminal domain"/>
    <property type="match status" value="1"/>
</dbReference>
<dbReference type="InterPro" id="IPR028994">
    <property type="entry name" value="Integrin_alpha_N"/>
</dbReference>
<accession>L7JT87</accession>
<protein>
    <submittedName>
        <fullName evidence="9">Putative membrane protein</fullName>
    </submittedName>
</protein>
<dbReference type="InParanoid" id="L7JT87"/>
<dbReference type="Pfam" id="PF23122">
    <property type="entry name" value="C2_ITFG1"/>
    <property type="match status" value="1"/>
</dbReference>
<keyword evidence="10" id="KW-1185">Reference proteome</keyword>
<keyword evidence="3 7" id="KW-0812">Transmembrane</keyword>
<keyword evidence="5 7" id="KW-0472">Membrane</keyword>
<dbReference type="OrthoDB" id="10022113at2759"/>
<organism evidence="9 10">
    <name type="scientific">Trachipleistophora hominis</name>
    <name type="common">Microsporidian parasite</name>
    <dbReference type="NCBI Taxonomy" id="72359"/>
    <lineage>
        <taxon>Eukaryota</taxon>
        <taxon>Fungi</taxon>
        <taxon>Fungi incertae sedis</taxon>
        <taxon>Microsporidia</taxon>
        <taxon>Pleistophoridae</taxon>
        <taxon>Trachipleistophora</taxon>
    </lineage>
</organism>
<sequence length="572" mass="64884">MKFSIRHPKGGEFGKKITVADDFILLNFMYNKKDHSVILVGTRANKKSLVTLTLKSSEGESNIPTQIRTWEHALDFRIYHVITNLVDQNAGNVFVIVESVNEERVRMHYLSASTGASRVLCESDIMPLMMTDGEMDPCFLIRDGTHTRVLILRGNAVDNQTVETWGGSALGSIMRDHTSAYVDVDNDSRADVLIDTQEDGERLLLLILTHPSSADKKVQRVRLPEGSGPLIFEDLDRDGKVDLCYVCANSEGNHLIIHFNQYENENDVVFSSETKIRKIDLNEMFPEYDPVMRIADLDNMPGGIFVYDMELKQFPNVVLLMVNKTTGEHNLKIITSVTEKDEGTLFFKKKEKKREIQFEASKYRKVLSLDYKHIVSMSCWDPDSLGREGLLVNAISDGKYELLYYENNLEVNHYKLSLITLDGRKSADGATAYNTPVPGVSYRVSFDNKTLVNNQMTQCTFLNLKKPIVTFGLGSTNLLIEKIRIGIPRAAGVLEVDQKIIPNSDLVFTYRNGKISIELLLKYGFYIQIVFCVLLVVLFLNLLVVLLFTYLERRKKKLAKKKEASAFNFKAL</sequence>
<keyword evidence="6" id="KW-0325">Glycoprotein</keyword>
<dbReference type="InterPro" id="IPR057089">
    <property type="entry name" value="C2_TIP"/>
</dbReference>
<evidence type="ECO:0000256" key="4">
    <source>
        <dbReference type="ARBA" id="ARBA00022989"/>
    </source>
</evidence>